<evidence type="ECO:0000313" key="2">
    <source>
        <dbReference type="EMBL" id="GFY73806.1"/>
    </source>
</evidence>
<reference evidence="2" key="1">
    <citation type="submission" date="2020-08" db="EMBL/GenBank/DDBJ databases">
        <title>Multicomponent nature underlies the extraordinary mechanical properties of spider dragline silk.</title>
        <authorList>
            <person name="Kono N."/>
            <person name="Nakamura H."/>
            <person name="Mori M."/>
            <person name="Yoshida Y."/>
            <person name="Ohtoshi R."/>
            <person name="Malay A.D."/>
            <person name="Moran D.A.P."/>
            <person name="Tomita M."/>
            <person name="Numata K."/>
            <person name="Arakawa K."/>
        </authorList>
    </citation>
    <scope>NUCLEOTIDE SEQUENCE</scope>
</reference>
<dbReference type="EMBL" id="BMAV01020373">
    <property type="protein sequence ID" value="GFY73806.1"/>
    <property type="molecule type" value="Genomic_DNA"/>
</dbReference>
<dbReference type="AlphaFoldDB" id="A0A8X7CMU8"/>
<protein>
    <submittedName>
        <fullName evidence="2">Uncharacterized protein</fullName>
    </submittedName>
</protein>
<comment type="caution">
    <text evidence="2">The sequence shown here is derived from an EMBL/GenBank/DDBJ whole genome shotgun (WGS) entry which is preliminary data.</text>
</comment>
<keyword evidence="1" id="KW-0472">Membrane</keyword>
<feature type="transmembrane region" description="Helical" evidence="1">
    <location>
        <begin position="22"/>
        <end position="41"/>
    </location>
</feature>
<accession>A0A8X7CMU8</accession>
<dbReference type="PANTHER" id="PTHR47272">
    <property type="entry name" value="DDE_TNP_1_7 DOMAIN-CONTAINING PROTEIN"/>
    <property type="match status" value="1"/>
</dbReference>
<keyword evidence="3" id="KW-1185">Reference proteome</keyword>
<organism evidence="2 3">
    <name type="scientific">Trichonephila inaurata madagascariensis</name>
    <dbReference type="NCBI Taxonomy" id="2747483"/>
    <lineage>
        <taxon>Eukaryota</taxon>
        <taxon>Metazoa</taxon>
        <taxon>Ecdysozoa</taxon>
        <taxon>Arthropoda</taxon>
        <taxon>Chelicerata</taxon>
        <taxon>Arachnida</taxon>
        <taxon>Araneae</taxon>
        <taxon>Araneomorphae</taxon>
        <taxon>Entelegynae</taxon>
        <taxon>Araneoidea</taxon>
        <taxon>Nephilidae</taxon>
        <taxon>Trichonephila</taxon>
        <taxon>Trichonephila inaurata</taxon>
    </lineage>
</organism>
<keyword evidence="1" id="KW-0812">Transmembrane</keyword>
<dbReference type="OrthoDB" id="6433554at2759"/>
<sequence length="135" mass="15618">MSNTCIAYRNNMTELEEPRKDILYYFAFILSIANTFIYGLLKKPSSISSPAEDENDEPNPKRRVTTCIPCQAAHNNEARHMPEMVGDRNHRCKRKEKCSALTTVQCTDCKVFLCFTSTRETSKTFHENKKKIMLM</sequence>
<dbReference type="Proteomes" id="UP000886998">
    <property type="component" value="Unassembled WGS sequence"/>
</dbReference>
<evidence type="ECO:0000256" key="1">
    <source>
        <dbReference type="SAM" id="Phobius"/>
    </source>
</evidence>
<gene>
    <name evidence="2" type="primary">AVEN_230156_1</name>
    <name evidence="2" type="ORF">TNIN_202741</name>
</gene>
<dbReference type="PANTHER" id="PTHR47272:SF2">
    <property type="entry name" value="PIGGYBAC TRANSPOSABLE ELEMENT-DERIVED PROTEIN 3-LIKE"/>
    <property type="match status" value="1"/>
</dbReference>
<name>A0A8X7CMU8_9ARAC</name>
<keyword evidence="1" id="KW-1133">Transmembrane helix</keyword>
<proteinExistence type="predicted"/>
<evidence type="ECO:0000313" key="3">
    <source>
        <dbReference type="Proteomes" id="UP000886998"/>
    </source>
</evidence>